<dbReference type="InterPro" id="IPR017853">
    <property type="entry name" value="GH"/>
</dbReference>
<dbReference type="Pfam" id="PF02449">
    <property type="entry name" value="Glyco_hydro_42"/>
    <property type="match status" value="1"/>
</dbReference>
<evidence type="ECO:0000313" key="6">
    <source>
        <dbReference type="EMBL" id="SPP62940.1"/>
    </source>
</evidence>
<reference evidence="7" key="1">
    <citation type="submission" date="2018-04" db="EMBL/GenBank/DDBJ databases">
        <authorList>
            <person name="Lucker S."/>
            <person name="Sakoula D."/>
        </authorList>
    </citation>
    <scope>NUCLEOTIDE SEQUENCE [LARGE SCALE GENOMIC DNA]</scope>
</reference>
<proteinExistence type="predicted"/>
<dbReference type="InterPro" id="IPR032267">
    <property type="entry name" value="DUF4832"/>
</dbReference>
<evidence type="ECO:0000256" key="2">
    <source>
        <dbReference type="ARBA" id="ARBA00023295"/>
    </source>
</evidence>
<dbReference type="InParanoid" id="A0A330KZP1"/>
<feature type="chain" id="PRO_5016317391" description="DUF4832 domain-containing protein" evidence="3">
    <location>
        <begin position="24"/>
        <end position="469"/>
    </location>
</feature>
<accession>A0A330KZP1</accession>
<keyword evidence="3" id="KW-0732">Signal</keyword>
<sequence length="469" mass="53061">MNQMRLAVPLMLTALVITNTSCAVPSARQATDLPRTSATTQRVTLHPREITDILYNPGMGFADFHFGFGHPPTPDTYPRSTVAYFRWSWADLEPTEGQYAFDLIDRIIEQAKAKGERLAFRVMSEYRSGSPAWLLAKGVPTIAVGGGRFPDYNNPIFLAYHEKLIAALGARYGQSPDIDHVDIGSIGCWGEWNMACCQGVERQCQQYFPTEDVQLMITDWYFKYFPQVPLVMLHGGQLRYATERGAGWRGDCFGDYGYFRPDWNHMEQAYTPVLHDPVIAAAWRRGPVQFEVCGVMQDWEDKGFDIDRILQQGLDWHVSVLNAKSSPVPARWRSKVNEFLKKIGYRLVLRTVSHPAEVTVGPTWTLQTEWENIGVAPIYRPWPLAFRLRNATDDVVAQWTSHADVKQWLPGTRYQIEDALRIPAQIASGAYRLDVAVLHETGGSALVELAIEGKRADGWYELSTITVDE</sequence>
<evidence type="ECO:0000259" key="4">
    <source>
        <dbReference type="Pfam" id="PF02449"/>
    </source>
</evidence>
<dbReference type="RefSeq" id="WP_181416536.1">
    <property type="nucleotide sequence ID" value="NZ_OUNR01000001.1"/>
</dbReference>
<protein>
    <recommendedName>
        <fullName evidence="8">DUF4832 domain-containing protein</fullName>
    </recommendedName>
</protein>
<gene>
    <name evidence="6" type="ORF">NITLEN_10026</name>
</gene>
<feature type="domain" description="Glycoside hydrolase family 42 N-terminal" evidence="4">
    <location>
        <begin position="87"/>
        <end position="184"/>
    </location>
</feature>
<evidence type="ECO:0000256" key="1">
    <source>
        <dbReference type="ARBA" id="ARBA00022801"/>
    </source>
</evidence>
<evidence type="ECO:0008006" key="8">
    <source>
        <dbReference type="Google" id="ProtNLM"/>
    </source>
</evidence>
<dbReference type="InterPro" id="IPR013529">
    <property type="entry name" value="Glyco_hydro_42_N"/>
</dbReference>
<dbReference type="GO" id="GO:0004565">
    <property type="term" value="F:beta-galactosidase activity"/>
    <property type="evidence" value="ECO:0007669"/>
    <property type="project" value="InterPro"/>
</dbReference>
<name>A0A330KZP1_9BACT</name>
<dbReference type="EMBL" id="OUNR01000001">
    <property type="protein sequence ID" value="SPP62940.1"/>
    <property type="molecule type" value="Genomic_DNA"/>
</dbReference>
<feature type="signal peptide" evidence="3">
    <location>
        <begin position="1"/>
        <end position="23"/>
    </location>
</feature>
<feature type="domain" description="DUF4832" evidence="5">
    <location>
        <begin position="307"/>
        <end position="437"/>
    </location>
</feature>
<dbReference type="GO" id="GO:0005975">
    <property type="term" value="P:carbohydrate metabolic process"/>
    <property type="evidence" value="ECO:0007669"/>
    <property type="project" value="InterPro"/>
</dbReference>
<dbReference type="GO" id="GO:0009341">
    <property type="term" value="C:beta-galactosidase complex"/>
    <property type="evidence" value="ECO:0007669"/>
    <property type="project" value="InterPro"/>
</dbReference>
<evidence type="ECO:0000313" key="7">
    <source>
        <dbReference type="Proteomes" id="UP000248168"/>
    </source>
</evidence>
<keyword evidence="2" id="KW-0326">Glycosidase</keyword>
<dbReference type="Proteomes" id="UP000248168">
    <property type="component" value="Unassembled WGS sequence"/>
</dbReference>
<evidence type="ECO:0000256" key="3">
    <source>
        <dbReference type="SAM" id="SignalP"/>
    </source>
</evidence>
<keyword evidence="1" id="KW-0378">Hydrolase</keyword>
<dbReference type="Gene3D" id="3.20.20.80">
    <property type="entry name" value="Glycosidases"/>
    <property type="match status" value="1"/>
</dbReference>
<dbReference type="Pfam" id="PF16116">
    <property type="entry name" value="DUF4832"/>
    <property type="match status" value="1"/>
</dbReference>
<evidence type="ECO:0000259" key="5">
    <source>
        <dbReference type="Pfam" id="PF16116"/>
    </source>
</evidence>
<keyword evidence="7" id="KW-1185">Reference proteome</keyword>
<organism evidence="6 7">
    <name type="scientific">Nitrospira lenta</name>
    <dbReference type="NCBI Taxonomy" id="1436998"/>
    <lineage>
        <taxon>Bacteria</taxon>
        <taxon>Pseudomonadati</taxon>
        <taxon>Nitrospirota</taxon>
        <taxon>Nitrospiria</taxon>
        <taxon>Nitrospirales</taxon>
        <taxon>Nitrospiraceae</taxon>
        <taxon>Nitrospira</taxon>
    </lineage>
</organism>
<dbReference type="AlphaFoldDB" id="A0A330KZP1"/>
<dbReference type="SUPFAM" id="SSF51445">
    <property type="entry name" value="(Trans)glycosidases"/>
    <property type="match status" value="1"/>
</dbReference>